<evidence type="ECO:0000313" key="3">
    <source>
        <dbReference type="Proteomes" id="UP001596472"/>
    </source>
</evidence>
<keyword evidence="3" id="KW-1185">Reference proteome</keyword>
<dbReference type="EMBL" id="JBHTBS010000001">
    <property type="protein sequence ID" value="MFC7336266.1"/>
    <property type="molecule type" value="Genomic_DNA"/>
</dbReference>
<organism evidence="2 3">
    <name type="scientific">Haloferula chungangensis</name>
    <dbReference type="NCBI Taxonomy" id="1048331"/>
    <lineage>
        <taxon>Bacteria</taxon>
        <taxon>Pseudomonadati</taxon>
        <taxon>Verrucomicrobiota</taxon>
        <taxon>Verrucomicrobiia</taxon>
        <taxon>Verrucomicrobiales</taxon>
        <taxon>Verrucomicrobiaceae</taxon>
        <taxon>Haloferula</taxon>
    </lineage>
</organism>
<evidence type="ECO:0000256" key="1">
    <source>
        <dbReference type="SAM" id="SignalP"/>
    </source>
</evidence>
<sequence>MLRKVFLFLILISVLSADDRWAPNAVAGPVNQLVVSGNACGPAALLTSIRCGDESWQQVSKIIPGSSDRSKLLYIIKAHGMQASQSLKGRKRWTRHGINAEDLEQVAAELAALKGLPSPRSESLFCKKRETPVKLIDRTHDRMRDSLKRGFPPVLSLKRYVFRQGQWQSLQGHFVTVVRVPEKIDRKATSFSFTYFDPWQGKKHEGSFRVPTQPILSADGQSSSCLEVFVPSADIGRKFVKSGEKSFVVPVGVMGRW</sequence>
<reference evidence="3" key="1">
    <citation type="journal article" date="2019" name="Int. J. Syst. Evol. Microbiol.">
        <title>The Global Catalogue of Microorganisms (GCM) 10K type strain sequencing project: providing services to taxonomists for standard genome sequencing and annotation.</title>
        <authorList>
            <consortium name="The Broad Institute Genomics Platform"/>
            <consortium name="The Broad Institute Genome Sequencing Center for Infectious Disease"/>
            <person name="Wu L."/>
            <person name="Ma J."/>
        </authorList>
    </citation>
    <scope>NUCLEOTIDE SEQUENCE [LARGE SCALE GENOMIC DNA]</scope>
    <source>
        <strain evidence="3">CGMCC 4.1467</strain>
    </source>
</reference>
<accession>A0ABW2L3Y5</accession>
<proteinExistence type="predicted"/>
<evidence type="ECO:0000313" key="2">
    <source>
        <dbReference type="EMBL" id="MFC7336266.1"/>
    </source>
</evidence>
<feature type="signal peptide" evidence="1">
    <location>
        <begin position="1"/>
        <end position="17"/>
    </location>
</feature>
<feature type="chain" id="PRO_5045339117" description="Peptidase C39-like domain-containing protein" evidence="1">
    <location>
        <begin position="18"/>
        <end position="257"/>
    </location>
</feature>
<comment type="caution">
    <text evidence="2">The sequence shown here is derived from an EMBL/GenBank/DDBJ whole genome shotgun (WGS) entry which is preliminary data.</text>
</comment>
<gene>
    <name evidence="2" type="ORF">ACFQY0_03685</name>
</gene>
<protein>
    <recommendedName>
        <fullName evidence="4">Peptidase C39-like domain-containing protein</fullName>
    </recommendedName>
</protein>
<evidence type="ECO:0008006" key="4">
    <source>
        <dbReference type="Google" id="ProtNLM"/>
    </source>
</evidence>
<dbReference type="RefSeq" id="WP_379709208.1">
    <property type="nucleotide sequence ID" value="NZ_JBHTBS010000001.1"/>
</dbReference>
<name>A0ABW2L3Y5_9BACT</name>
<keyword evidence="1" id="KW-0732">Signal</keyword>
<dbReference type="Proteomes" id="UP001596472">
    <property type="component" value="Unassembled WGS sequence"/>
</dbReference>